<sequence length="40" mass="4213">MAIDYVYALAEWLAADPYTTEFGLGATSTLLGAIQAFLGS</sequence>
<comment type="caution">
    <text evidence="1">The sequence shown here is derived from an EMBL/GenBank/DDBJ whole genome shotgun (WGS) entry which is preliminary data.</text>
</comment>
<dbReference type="AlphaFoldDB" id="A0A1V6PMM5"/>
<evidence type="ECO:0000313" key="1">
    <source>
        <dbReference type="EMBL" id="OQD77997.1"/>
    </source>
</evidence>
<keyword evidence="2" id="KW-1185">Reference proteome</keyword>
<name>A0A1V6PMM5_9EURO</name>
<protein>
    <submittedName>
        <fullName evidence="1">Uncharacterized protein</fullName>
    </submittedName>
</protein>
<proteinExistence type="predicted"/>
<organism evidence="1 2">
    <name type="scientific">Penicillium antarcticum</name>
    <dbReference type="NCBI Taxonomy" id="416450"/>
    <lineage>
        <taxon>Eukaryota</taxon>
        <taxon>Fungi</taxon>
        <taxon>Dikarya</taxon>
        <taxon>Ascomycota</taxon>
        <taxon>Pezizomycotina</taxon>
        <taxon>Eurotiomycetes</taxon>
        <taxon>Eurotiomycetidae</taxon>
        <taxon>Eurotiales</taxon>
        <taxon>Aspergillaceae</taxon>
        <taxon>Penicillium</taxon>
    </lineage>
</organism>
<gene>
    <name evidence="1" type="ORF">PENANT_c101G10659</name>
</gene>
<accession>A0A1V6PMM5</accession>
<reference evidence="2" key="1">
    <citation type="journal article" date="2017" name="Nat. Microbiol.">
        <title>Global analysis of biosynthetic gene clusters reveals vast potential of secondary metabolite production in Penicillium species.</title>
        <authorList>
            <person name="Nielsen J.C."/>
            <person name="Grijseels S."/>
            <person name="Prigent S."/>
            <person name="Ji B."/>
            <person name="Dainat J."/>
            <person name="Nielsen K.F."/>
            <person name="Frisvad J.C."/>
            <person name="Workman M."/>
            <person name="Nielsen J."/>
        </authorList>
    </citation>
    <scope>NUCLEOTIDE SEQUENCE [LARGE SCALE GENOMIC DNA]</scope>
    <source>
        <strain evidence="2">IBT 31811</strain>
    </source>
</reference>
<dbReference type="Proteomes" id="UP000191672">
    <property type="component" value="Unassembled WGS sequence"/>
</dbReference>
<dbReference type="EMBL" id="MDYN01000101">
    <property type="protein sequence ID" value="OQD77997.1"/>
    <property type="molecule type" value="Genomic_DNA"/>
</dbReference>
<evidence type="ECO:0000313" key="2">
    <source>
        <dbReference type="Proteomes" id="UP000191672"/>
    </source>
</evidence>